<evidence type="ECO:0000313" key="2">
    <source>
        <dbReference type="Proteomes" id="UP000254634"/>
    </source>
</evidence>
<dbReference type="AlphaFoldDB" id="A0A380L4Q5"/>
<sequence length="76" mass="8738">MATITPVSVRFDAEMLDALNEISELTQISKADFIRQAVAEKIEDMYDIEMADRAYAKWLAGGKKTYTHEEMMKRYG</sequence>
<proteinExistence type="predicted"/>
<dbReference type="InterPro" id="IPR046257">
    <property type="entry name" value="DUF6290"/>
</dbReference>
<dbReference type="Proteomes" id="UP000254634">
    <property type="component" value="Unassembled WGS sequence"/>
</dbReference>
<accession>A0A380L4Q5</accession>
<reference evidence="1" key="1">
    <citation type="submission" date="2018-06" db="EMBL/GenBank/DDBJ databases">
        <authorList>
            <consortium name="Pathogen Informatics"/>
            <person name="Doyle S."/>
        </authorList>
    </citation>
    <scope>NUCLEOTIDE SEQUENCE [LARGE SCALE GENOMIC DNA]</scope>
    <source>
        <strain evidence="1">NCTC13765</strain>
    </source>
</reference>
<protein>
    <submittedName>
        <fullName evidence="1">CopG family protein</fullName>
    </submittedName>
</protein>
<dbReference type="Pfam" id="PF19807">
    <property type="entry name" value="DUF6290"/>
    <property type="match status" value="1"/>
</dbReference>
<dbReference type="NCBIfam" id="NF046040">
    <property type="entry name" value="RelB_antitoxin"/>
    <property type="match status" value="1"/>
</dbReference>
<dbReference type="EMBL" id="UHFR01000005">
    <property type="protein sequence ID" value="SUN77451.1"/>
    <property type="molecule type" value="Genomic_DNA"/>
</dbReference>
<name>A0A380L4Q5_9STRE</name>
<gene>
    <name evidence="1" type="ORF">NCTC13765_01976</name>
</gene>
<evidence type="ECO:0000313" key="1">
    <source>
        <dbReference type="EMBL" id="SUN77451.1"/>
    </source>
</evidence>
<organism evidence="1 2">
    <name type="scientific">Streptococcus massiliensis</name>
    <dbReference type="NCBI Taxonomy" id="313439"/>
    <lineage>
        <taxon>Bacteria</taxon>
        <taxon>Bacillati</taxon>
        <taxon>Bacillota</taxon>
        <taxon>Bacilli</taxon>
        <taxon>Lactobacillales</taxon>
        <taxon>Streptococcaceae</taxon>
        <taxon>Streptococcus</taxon>
    </lineage>
</organism>
<dbReference type="STRING" id="1123307.GCA_000380065_00318"/>
<dbReference type="RefSeq" id="WP_018371004.1">
    <property type="nucleotide sequence ID" value="NZ_UHFR01000005.1"/>
</dbReference>
<keyword evidence="2" id="KW-1185">Reference proteome</keyword>
<dbReference type="OrthoDB" id="2223628at2"/>